<keyword evidence="1" id="KW-0472">Membrane</keyword>
<protein>
    <submittedName>
        <fullName evidence="2">Uncharacterized protein</fullName>
    </submittedName>
</protein>
<organism evidence="2 3">
    <name type="scientific">Occultella glacieicola</name>
    <dbReference type="NCBI Taxonomy" id="2518684"/>
    <lineage>
        <taxon>Bacteria</taxon>
        <taxon>Bacillati</taxon>
        <taxon>Actinomycetota</taxon>
        <taxon>Actinomycetes</taxon>
        <taxon>Micrococcales</taxon>
        <taxon>Ruaniaceae</taxon>
        <taxon>Occultella</taxon>
    </lineage>
</organism>
<keyword evidence="1" id="KW-0812">Transmembrane</keyword>
<accession>A0ABY2DYI7</accession>
<keyword evidence="3" id="KW-1185">Reference proteome</keyword>
<name>A0ABY2DYI7_9MICO</name>
<dbReference type="RefSeq" id="WP_133110295.1">
    <property type="nucleotide sequence ID" value="NZ_SMNA01000023.1"/>
</dbReference>
<feature type="transmembrane region" description="Helical" evidence="1">
    <location>
        <begin position="80"/>
        <end position="105"/>
    </location>
</feature>
<dbReference type="EMBL" id="SMNA01000023">
    <property type="protein sequence ID" value="TDE88012.1"/>
    <property type="molecule type" value="Genomic_DNA"/>
</dbReference>
<evidence type="ECO:0000256" key="1">
    <source>
        <dbReference type="SAM" id="Phobius"/>
    </source>
</evidence>
<keyword evidence="1" id="KW-1133">Transmembrane helix</keyword>
<dbReference type="Proteomes" id="UP000504882">
    <property type="component" value="Unassembled WGS sequence"/>
</dbReference>
<sequence>MSVATLQQELSDPNVFAKRVKVTRGSTGLAALCLMIAAVLALWNLRSTLRTLDNDLSAIGSARFWTVFWSTNGADQVVSYWLYAVVYGPVVLGVIGLLALAYSLVSRRAAQRALYEDFRRRGYVAIGTPIGLSVRVDRKSPPREVHLLSHPSFSEQANLELAQSIQGQVFHGGPRVTQWEKDLRQAGVLARPVPADRFFPGTPPGPMLGTGEKLHSGVVVIDSEKPGGKPASYPLR</sequence>
<reference evidence="2 3" key="1">
    <citation type="submission" date="2019-03" db="EMBL/GenBank/DDBJ databases">
        <title>Genomic features of bacteria from cold environments.</title>
        <authorList>
            <person name="Shen L."/>
        </authorList>
    </citation>
    <scope>NUCLEOTIDE SEQUENCE [LARGE SCALE GENOMIC DNA]</scope>
    <source>
        <strain evidence="3">T3246-1</strain>
    </source>
</reference>
<evidence type="ECO:0000313" key="3">
    <source>
        <dbReference type="Proteomes" id="UP000504882"/>
    </source>
</evidence>
<feature type="transmembrane region" description="Helical" evidence="1">
    <location>
        <begin position="28"/>
        <end position="45"/>
    </location>
</feature>
<gene>
    <name evidence="2" type="ORF">EXU48_24350</name>
</gene>
<proteinExistence type="predicted"/>
<comment type="caution">
    <text evidence="2">The sequence shown here is derived from an EMBL/GenBank/DDBJ whole genome shotgun (WGS) entry which is preliminary data.</text>
</comment>
<evidence type="ECO:0000313" key="2">
    <source>
        <dbReference type="EMBL" id="TDE88012.1"/>
    </source>
</evidence>